<feature type="region of interest" description="Disordered" evidence="1">
    <location>
        <begin position="23"/>
        <end position="173"/>
    </location>
</feature>
<dbReference type="Proteomes" id="UP000265618">
    <property type="component" value="Unassembled WGS sequence"/>
</dbReference>
<dbReference type="EMBL" id="BDIP01005417">
    <property type="protein sequence ID" value="GIQ89778.1"/>
    <property type="molecule type" value="Genomic_DNA"/>
</dbReference>
<reference evidence="2 3" key="1">
    <citation type="journal article" date="2018" name="PLoS ONE">
        <title>The draft genome of Kipferlia bialata reveals reductive genome evolution in fornicate parasites.</title>
        <authorList>
            <person name="Tanifuji G."/>
            <person name="Takabayashi S."/>
            <person name="Kume K."/>
            <person name="Takagi M."/>
            <person name="Nakayama T."/>
            <person name="Kamikawa R."/>
            <person name="Inagaki Y."/>
            <person name="Hashimoto T."/>
        </authorList>
    </citation>
    <scope>NUCLEOTIDE SEQUENCE [LARGE SCALE GENOMIC DNA]</scope>
    <source>
        <strain evidence="2">NY0173</strain>
    </source>
</reference>
<feature type="compositionally biased region" description="Basic and acidic residues" evidence="1">
    <location>
        <begin position="114"/>
        <end position="147"/>
    </location>
</feature>
<feature type="compositionally biased region" description="Low complexity" evidence="1">
    <location>
        <begin position="92"/>
        <end position="105"/>
    </location>
</feature>
<organism evidence="2 3">
    <name type="scientific">Kipferlia bialata</name>
    <dbReference type="NCBI Taxonomy" id="797122"/>
    <lineage>
        <taxon>Eukaryota</taxon>
        <taxon>Metamonada</taxon>
        <taxon>Carpediemonas-like organisms</taxon>
        <taxon>Kipferlia</taxon>
    </lineage>
</organism>
<accession>A0A9K3D606</accession>
<evidence type="ECO:0000256" key="1">
    <source>
        <dbReference type="SAM" id="MobiDB-lite"/>
    </source>
</evidence>
<feature type="compositionally biased region" description="Basic and acidic residues" evidence="1">
    <location>
        <begin position="75"/>
        <end position="86"/>
    </location>
</feature>
<protein>
    <submittedName>
        <fullName evidence="2">Uncharacterized protein</fullName>
    </submittedName>
</protein>
<evidence type="ECO:0000313" key="2">
    <source>
        <dbReference type="EMBL" id="GIQ89778.1"/>
    </source>
</evidence>
<feature type="non-terminal residue" evidence="2">
    <location>
        <position position="232"/>
    </location>
</feature>
<dbReference type="AlphaFoldDB" id="A0A9K3D606"/>
<evidence type="ECO:0000313" key="3">
    <source>
        <dbReference type="Proteomes" id="UP000265618"/>
    </source>
</evidence>
<feature type="non-terminal residue" evidence="2">
    <location>
        <position position="1"/>
    </location>
</feature>
<keyword evidence="3" id="KW-1185">Reference proteome</keyword>
<name>A0A9K3D606_9EUKA</name>
<comment type="caution">
    <text evidence="2">The sequence shown here is derived from an EMBL/GenBank/DDBJ whole genome shotgun (WGS) entry which is preliminary data.</text>
</comment>
<gene>
    <name evidence="2" type="ORF">KIPB_012338</name>
</gene>
<sequence>AVPVPPVNAPMVMPNPVVYQTTPQTVPPIDPNAMDTIDNPFMPTFPALPPNPSYPAPSSLPMGTSMPSSIPSPTYDRERERERERGVPNIPAVQYQSIQAVQYQQPRGQYRPTYSDREREGGRERGRAEHRPRSRERPSRSSRDRPSRPSSTGGRGRERDAYPLVSGRGVLPPNSVGMVGSGAVGSSGVVDGRLHPPIGTVPLVRPGIVPMTTGGMGIGGSIVIQEGRIAGH</sequence>
<proteinExistence type="predicted"/>
<feature type="compositionally biased region" description="Pro residues" evidence="1">
    <location>
        <begin position="46"/>
        <end position="55"/>
    </location>
</feature>